<evidence type="ECO:0000259" key="1">
    <source>
        <dbReference type="Pfam" id="PF25343"/>
    </source>
</evidence>
<dbReference type="PANTHER" id="PTHR16470">
    <property type="entry name" value="UBIQUITIN DOMAIN-CONTAINING PROTEIN UBFD1"/>
    <property type="match status" value="1"/>
</dbReference>
<sequence length="214" mass="24398">MEEKQEHIEDPALAGDIDGVKDVIFKVVFNKKKHDVSFPLDATIAQLKDHLHTIIGSKVMVIGSTFNDVLALSHQTAQLIPEDKVKPSVIKEPLSQQKIHRKILEKGPPEDAMPGLKNVKEALPPHPLYGMCSRGKVRLTFKMENDQIWIERTEKISMSTIKTIVSEPIEGHEEYHILGIQLGPTEASRYWIYWIPSQFVDAIKETILGKWHYF</sequence>
<dbReference type="EMBL" id="JAOYFB010000038">
    <property type="protein sequence ID" value="KAK4027652.1"/>
    <property type="molecule type" value="Genomic_DNA"/>
</dbReference>
<reference evidence="2 3" key="1">
    <citation type="journal article" date="2023" name="Nucleic Acids Res.">
        <title>The hologenome of Daphnia magna reveals possible DNA methylation and microbiome-mediated evolution of the host genome.</title>
        <authorList>
            <person name="Chaturvedi A."/>
            <person name="Li X."/>
            <person name="Dhandapani V."/>
            <person name="Marshall H."/>
            <person name="Kissane S."/>
            <person name="Cuenca-Cambronero M."/>
            <person name="Asole G."/>
            <person name="Calvet F."/>
            <person name="Ruiz-Romero M."/>
            <person name="Marangio P."/>
            <person name="Guigo R."/>
            <person name="Rago D."/>
            <person name="Mirbahai L."/>
            <person name="Eastwood N."/>
            <person name="Colbourne J.K."/>
            <person name="Zhou J."/>
            <person name="Mallon E."/>
            <person name="Orsini L."/>
        </authorList>
    </citation>
    <scope>NUCLEOTIDE SEQUENCE [LARGE SCALE GENOMIC DNA]</scope>
    <source>
        <strain evidence="2">LRV0_1</strain>
    </source>
</reference>
<comment type="caution">
    <text evidence="2">The sequence shown here is derived from an EMBL/GenBank/DDBJ whole genome shotgun (WGS) entry which is preliminary data.</text>
</comment>
<feature type="domain" description="UBFD1 PH-like C-terminal" evidence="1">
    <location>
        <begin position="102"/>
        <end position="209"/>
    </location>
</feature>
<proteinExistence type="predicted"/>
<dbReference type="Proteomes" id="UP001234178">
    <property type="component" value="Unassembled WGS sequence"/>
</dbReference>
<protein>
    <recommendedName>
        <fullName evidence="1">UBFD1 PH-like C-terminal domain-containing protein</fullName>
    </recommendedName>
</protein>
<name>A0ABR0ARA9_9CRUS</name>
<dbReference type="PANTHER" id="PTHR16470:SF0">
    <property type="entry name" value="UBIQUITIN DOMAIN-CONTAINING PROTEIN UBFD1"/>
    <property type="match status" value="1"/>
</dbReference>
<dbReference type="Pfam" id="PF25343">
    <property type="entry name" value="PH_UBFD1_C"/>
    <property type="match status" value="1"/>
</dbReference>
<gene>
    <name evidence="2" type="ORF">OUZ56_016699</name>
</gene>
<accession>A0ABR0ARA9</accession>
<evidence type="ECO:0000313" key="3">
    <source>
        <dbReference type="Proteomes" id="UP001234178"/>
    </source>
</evidence>
<dbReference type="InterPro" id="IPR057455">
    <property type="entry name" value="UBFD1_C"/>
</dbReference>
<evidence type="ECO:0000313" key="2">
    <source>
        <dbReference type="EMBL" id="KAK4027652.1"/>
    </source>
</evidence>
<dbReference type="InterPro" id="IPR039120">
    <property type="entry name" value="UBFD1"/>
</dbReference>
<keyword evidence="3" id="KW-1185">Reference proteome</keyword>
<organism evidence="2 3">
    <name type="scientific">Daphnia magna</name>
    <dbReference type="NCBI Taxonomy" id="35525"/>
    <lineage>
        <taxon>Eukaryota</taxon>
        <taxon>Metazoa</taxon>
        <taxon>Ecdysozoa</taxon>
        <taxon>Arthropoda</taxon>
        <taxon>Crustacea</taxon>
        <taxon>Branchiopoda</taxon>
        <taxon>Diplostraca</taxon>
        <taxon>Cladocera</taxon>
        <taxon>Anomopoda</taxon>
        <taxon>Daphniidae</taxon>
        <taxon>Daphnia</taxon>
    </lineage>
</organism>